<dbReference type="GO" id="GO:0000166">
    <property type="term" value="F:nucleotide binding"/>
    <property type="evidence" value="ECO:0007669"/>
    <property type="project" value="InterPro"/>
</dbReference>
<evidence type="ECO:0008006" key="5">
    <source>
        <dbReference type="Google" id="ProtNLM"/>
    </source>
</evidence>
<reference evidence="3 4" key="1">
    <citation type="journal article" date="2014" name="Nature">
        <title>An environmental bacterial taxon with a large and distinct metabolic repertoire.</title>
        <authorList>
            <person name="Wilson M.C."/>
            <person name="Mori T."/>
            <person name="Ruckert C."/>
            <person name="Uria A.R."/>
            <person name="Helf M.J."/>
            <person name="Takada K."/>
            <person name="Gernert C."/>
            <person name="Steffens U.A."/>
            <person name="Heycke N."/>
            <person name="Schmitt S."/>
            <person name="Rinke C."/>
            <person name="Helfrich E.J."/>
            <person name="Brachmann A.O."/>
            <person name="Gurgui C."/>
            <person name="Wakimoto T."/>
            <person name="Kracht M."/>
            <person name="Crusemann M."/>
            <person name="Hentschel U."/>
            <person name="Abe I."/>
            <person name="Matsunaga S."/>
            <person name="Kalinowski J."/>
            <person name="Takeyama H."/>
            <person name="Piel J."/>
        </authorList>
    </citation>
    <scope>NUCLEOTIDE SEQUENCE [LARGE SCALE GENOMIC DNA]</scope>
    <source>
        <strain evidence="4">TSY1</strain>
    </source>
</reference>
<proteinExistence type="predicted"/>
<evidence type="ECO:0000256" key="1">
    <source>
        <dbReference type="SAM" id="Coils"/>
    </source>
</evidence>
<dbReference type="Pfam" id="PF14520">
    <property type="entry name" value="HHH_5"/>
    <property type="match status" value="1"/>
</dbReference>
<keyword evidence="2" id="KW-0812">Transmembrane</keyword>
<comment type="caution">
    <text evidence="3">The sequence shown here is derived from an EMBL/GenBank/DDBJ whole genome shotgun (WGS) entry which is preliminary data.</text>
</comment>
<dbReference type="EMBL" id="AZHW01000952">
    <property type="protein sequence ID" value="ETW95151.1"/>
    <property type="molecule type" value="Genomic_DNA"/>
</dbReference>
<keyword evidence="2" id="KW-0472">Membrane</keyword>
<gene>
    <name evidence="3" type="ORF">ETSY1_31805</name>
</gene>
<feature type="coiled-coil region" evidence="1">
    <location>
        <begin position="154"/>
        <end position="181"/>
    </location>
</feature>
<feature type="transmembrane region" description="Helical" evidence="2">
    <location>
        <begin position="20"/>
        <end position="40"/>
    </location>
</feature>
<protein>
    <recommendedName>
        <fullName evidence="5">DUF4332 domain-containing protein</fullName>
    </recommendedName>
</protein>
<dbReference type="Proteomes" id="UP000019141">
    <property type="component" value="Unassembled WGS sequence"/>
</dbReference>
<dbReference type="Gene3D" id="1.10.150.20">
    <property type="entry name" value="5' to 3' exonuclease, C-terminal subdomain"/>
    <property type="match status" value="1"/>
</dbReference>
<keyword evidence="4" id="KW-1185">Reference proteome</keyword>
<dbReference type="InterPro" id="IPR010995">
    <property type="entry name" value="DNA_repair_Rad51/TF_NusA_a-hlx"/>
</dbReference>
<sequence length="258" mass="26670">METLTTLRQNHPDLLRTLSIAAVAAAAGGIGGIVLSKIILSAKGATAAHAVLATKGGGAAMGGAKIGETTHLLMPSTMGTGLQNATSFVNQTVARGVPFSDKVAALVNTLSRNALPLATGAAGGGVGGGLASLQVMKRRVQSIQEALKEQVVQTETAQTEASRLQSELSGAETQLKDLQSRLDFFSMRRPSLQNPLMQIQGIGPVLAERLNAAGIYTFAELAAQTPDALRDIIGTTRGGAMFDPEAWITAARQLDDPS</sequence>
<keyword evidence="2" id="KW-1133">Transmembrane helix</keyword>
<dbReference type="SUPFAM" id="SSF47794">
    <property type="entry name" value="Rad51 N-terminal domain-like"/>
    <property type="match status" value="1"/>
</dbReference>
<evidence type="ECO:0000313" key="4">
    <source>
        <dbReference type="Proteomes" id="UP000019141"/>
    </source>
</evidence>
<dbReference type="HOGENOM" id="CLU_1076395_0_0_7"/>
<dbReference type="AlphaFoldDB" id="W4LCV0"/>
<evidence type="ECO:0000256" key="2">
    <source>
        <dbReference type="SAM" id="Phobius"/>
    </source>
</evidence>
<accession>W4LCV0</accession>
<keyword evidence="1" id="KW-0175">Coiled coil</keyword>
<name>W4LCV0_ENTF1</name>
<evidence type="ECO:0000313" key="3">
    <source>
        <dbReference type="EMBL" id="ETW95151.1"/>
    </source>
</evidence>
<organism evidence="3 4">
    <name type="scientific">Entotheonella factor</name>
    <dbReference type="NCBI Taxonomy" id="1429438"/>
    <lineage>
        <taxon>Bacteria</taxon>
        <taxon>Pseudomonadati</taxon>
        <taxon>Nitrospinota/Tectimicrobiota group</taxon>
        <taxon>Candidatus Tectimicrobiota</taxon>
        <taxon>Candidatus Entotheonellia</taxon>
        <taxon>Candidatus Entotheonellales</taxon>
        <taxon>Candidatus Entotheonellaceae</taxon>
        <taxon>Candidatus Entotheonella</taxon>
    </lineage>
</organism>